<name>A0A1U7P4Q2_9DEIO</name>
<gene>
    <name evidence="2" type="ORF">BOO71_0000493</name>
</gene>
<accession>A0A1U7P4Q2</accession>
<proteinExistence type="predicted"/>
<evidence type="ECO:0000313" key="3">
    <source>
        <dbReference type="Proteomes" id="UP000186607"/>
    </source>
</evidence>
<dbReference type="Proteomes" id="UP000186607">
    <property type="component" value="Unassembled WGS sequence"/>
</dbReference>
<keyword evidence="3" id="KW-1185">Reference proteome</keyword>
<dbReference type="STRING" id="249408.BOO71_0000493"/>
<evidence type="ECO:0000256" key="1">
    <source>
        <dbReference type="SAM" id="MobiDB-lite"/>
    </source>
</evidence>
<feature type="region of interest" description="Disordered" evidence="1">
    <location>
        <begin position="68"/>
        <end position="91"/>
    </location>
</feature>
<dbReference type="EMBL" id="MSTI01000007">
    <property type="protein sequence ID" value="OLV20155.1"/>
    <property type="molecule type" value="Genomic_DNA"/>
</dbReference>
<reference evidence="2 3" key="1">
    <citation type="submission" date="2017-01" db="EMBL/GenBank/DDBJ databases">
        <title>Genome Analysis of Deinococcus marmoris KOPRI26562.</title>
        <authorList>
            <person name="Kim J.H."/>
            <person name="Oh H.-M."/>
        </authorList>
    </citation>
    <scope>NUCLEOTIDE SEQUENCE [LARGE SCALE GENOMIC DNA]</scope>
    <source>
        <strain evidence="2 3">KOPRI26562</strain>
    </source>
</reference>
<protein>
    <submittedName>
        <fullName evidence="2">Uncharacterized protein</fullName>
    </submittedName>
</protein>
<sequence length="91" mass="10179">MQVRFVVPIFANPHLNEYYAAGERFGTVLRHCWYVPGIGTCWAIQTTTGEEIHVIEKTWELSVITPPSAPLSVPKPTQPKMPSLFGARSQP</sequence>
<dbReference type="AlphaFoldDB" id="A0A1U7P4Q2"/>
<organism evidence="2 3">
    <name type="scientific">Deinococcus marmoris</name>
    <dbReference type="NCBI Taxonomy" id="249408"/>
    <lineage>
        <taxon>Bacteria</taxon>
        <taxon>Thermotogati</taxon>
        <taxon>Deinococcota</taxon>
        <taxon>Deinococci</taxon>
        <taxon>Deinococcales</taxon>
        <taxon>Deinococcaceae</taxon>
        <taxon>Deinococcus</taxon>
    </lineage>
</organism>
<comment type="caution">
    <text evidence="2">The sequence shown here is derived from an EMBL/GenBank/DDBJ whole genome shotgun (WGS) entry which is preliminary data.</text>
</comment>
<evidence type="ECO:0000313" key="2">
    <source>
        <dbReference type="EMBL" id="OLV20155.1"/>
    </source>
</evidence>